<gene>
    <name evidence="9" type="ORF">EEL30_25700</name>
</gene>
<protein>
    <submittedName>
        <fullName evidence="9">Amino acid adenylation domain-containing protein</fullName>
    </submittedName>
</protein>
<dbReference type="FunFam" id="2.30.38.10:FF:000001">
    <property type="entry name" value="Non-ribosomal peptide synthetase PvdI"/>
    <property type="match status" value="1"/>
</dbReference>
<dbReference type="InterPro" id="IPR029058">
    <property type="entry name" value="AB_hydrolase_fold"/>
</dbReference>
<evidence type="ECO:0000256" key="5">
    <source>
        <dbReference type="ARBA" id="ARBA00022598"/>
    </source>
</evidence>
<organism evidence="9 10">
    <name type="scientific">Brevibacillus laterosporus</name>
    <name type="common">Bacillus laterosporus</name>
    <dbReference type="NCBI Taxonomy" id="1465"/>
    <lineage>
        <taxon>Bacteria</taxon>
        <taxon>Bacillati</taxon>
        <taxon>Bacillota</taxon>
        <taxon>Bacilli</taxon>
        <taxon>Bacillales</taxon>
        <taxon>Paenibacillaceae</taxon>
        <taxon>Brevibacillus</taxon>
    </lineage>
</organism>
<dbReference type="Proteomes" id="UP000319432">
    <property type="component" value="Chromosome"/>
</dbReference>
<evidence type="ECO:0000256" key="3">
    <source>
        <dbReference type="ARBA" id="ARBA00022450"/>
    </source>
</evidence>
<dbReference type="InterPro" id="IPR036736">
    <property type="entry name" value="ACP-like_sf"/>
</dbReference>
<dbReference type="SUPFAM" id="SSF47336">
    <property type="entry name" value="ACP-like"/>
    <property type="match status" value="1"/>
</dbReference>
<proteinExistence type="inferred from homology"/>
<dbReference type="SUPFAM" id="SSF52777">
    <property type="entry name" value="CoA-dependent acyltransferases"/>
    <property type="match status" value="1"/>
</dbReference>
<dbReference type="OrthoDB" id="9765680at2"/>
<dbReference type="Pfam" id="PF13193">
    <property type="entry name" value="AMP-binding_C"/>
    <property type="match status" value="1"/>
</dbReference>
<dbReference type="FunFam" id="3.30.300.30:FF:000010">
    <property type="entry name" value="Enterobactin synthetase component F"/>
    <property type="match status" value="1"/>
</dbReference>
<keyword evidence="3" id="KW-0596">Phosphopantetheine</keyword>
<dbReference type="AlphaFoldDB" id="A0A518VEH1"/>
<evidence type="ECO:0000256" key="6">
    <source>
        <dbReference type="ARBA" id="ARBA00023194"/>
    </source>
</evidence>
<dbReference type="InterPro" id="IPR000873">
    <property type="entry name" value="AMP-dep_synth/lig_dom"/>
</dbReference>
<reference evidence="9 10" key="1">
    <citation type="submission" date="2018-11" db="EMBL/GenBank/DDBJ databases">
        <title>Phylogenetic determinants of toxin gene distribution in genomes of Brevibacillus laterosporus.</title>
        <authorList>
            <person name="Glare T.R."/>
            <person name="Durrant A."/>
            <person name="Berry C."/>
            <person name="Palma L."/>
            <person name="Ormskirk M."/>
            <person name="Cox M.O."/>
        </authorList>
    </citation>
    <scope>NUCLEOTIDE SEQUENCE [LARGE SCALE GENOMIC DNA]</scope>
    <source>
        <strain evidence="9 10">1821L</strain>
    </source>
</reference>
<dbReference type="InterPro" id="IPR045851">
    <property type="entry name" value="AMP-bd_C_sf"/>
</dbReference>
<dbReference type="PANTHER" id="PTHR45527:SF14">
    <property type="entry name" value="PLIPASTATIN SYNTHASE SUBUNIT B"/>
    <property type="match status" value="1"/>
</dbReference>
<dbReference type="PANTHER" id="PTHR45527">
    <property type="entry name" value="NONRIBOSOMAL PEPTIDE SYNTHETASE"/>
    <property type="match status" value="1"/>
</dbReference>
<evidence type="ECO:0000256" key="2">
    <source>
        <dbReference type="ARBA" id="ARBA00006432"/>
    </source>
</evidence>
<dbReference type="InterPro" id="IPR020802">
    <property type="entry name" value="TesA-like"/>
</dbReference>
<sequence length="1091" mass="124690">MRDTLSQSSTMTTGKWQEEQQYWLGKLQGNVVASGFPEDFTRTRKESTRSVYKAVFPAELSEKVIATSNGSAFGMYVLLVTGVKLLLSHYTGSEDILVGMPPFQMKRSEDTANHLLALRTFRTKNDSFAEWAGKIKQTVMEADQHPNLSFAEAVRMLHPEINDPSQINMQTVVLLDSVHDDVGEIDNIESKTLFLFRAVGNSLEIELHYDSECYQEETIQRIVQHALRLLQQALSNPKQPSREIEILSEQEKNQLIFGFNQTQSSYPQDKTIVQLFEEQAKKHSDREALVCDDQRMTYEELNRRANQVARSLTERGIEPNDIVGIMVERSLEMIVGILGIVKAGAAYLPIDPIYPQDRIHYMLEDSGAKLLLTDRPEGKVSTYPGTIIHLRDENLEKYASENLSVAISPQSLAYIIYTSGTTGHPKGVMIEHRHVVRLFFPDTPLFSFTHQDVWTLFHSFSFDFSVWEIFGALLFGGKLVVVPKLVAQDTKVFLQLLQSEQVTVLNQTPTAFYQIINEEVKSTDQNLNMRYVIFGGEALTPRQLQPWKAKYPQTKLINMYGITEITVHATFRELIEEDFHQHASNIGKPIPTLSIYVLDQERKLLPIGVPGEMYVSGAGVARGYLNRQELTQERFIDNPYIAGERMYKTGDLARWLADGTLEYMGRLDHQVKIRGHRIELGEIEEQLLLRSFVQEAVVIARQNKDGINELCAYLVATEDIGNIDVRKALSVSLPDYMLPTYVIQIEKMPLTPNGKIDRKALPKPENSLRSKQEYVAPRTSLEANLVSIWEDVLEIKPIGIKDNFFELGGYSLKMLKIINLVAQELNVEIPLKLLYENPTIEYMAERAFAFYMEESNNHMTLLNRAGDIKVICFPPINGFIFIYKRIAELLDQEATFYGFEYLDEENRIELYTQQILDAEPEGPYIFLGYSAGGNLAFEVAKAMEEKGHTVSDIIMFDTYMKTEQMKMTPEELEDEIERFLQLENIREILDFSHGDEVVKEQVLKKTRAYVAFFLQLAHVGQVHASIHFVQAEPDEANIAQPADLQMWGKFTKGTYREYQGAGMHYSMFNGHFLQRNAKMVQRILQKIKKEG</sequence>
<dbReference type="CDD" id="cd17643">
    <property type="entry name" value="A_NRPS_Cytc1-like"/>
    <property type="match status" value="1"/>
</dbReference>
<dbReference type="Pfam" id="PF00668">
    <property type="entry name" value="Condensation"/>
    <property type="match status" value="1"/>
</dbReference>
<evidence type="ECO:0000313" key="10">
    <source>
        <dbReference type="Proteomes" id="UP000319432"/>
    </source>
</evidence>
<dbReference type="GO" id="GO:0017000">
    <property type="term" value="P:antibiotic biosynthetic process"/>
    <property type="evidence" value="ECO:0007669"/>
    <property type="project" value="UniProtKB-KW"/>
</dbReference>
<dbReference type="InterPro" id="IPR001242">
    <property type="entry name" value="Condensation_dom"/>
</dbReference>
<dbReference type="FunFam" id="3.40.50.980:FF:000001">
    <property type="entry name" value="Non-ribosomal peptide synthetase"/>
    <property type="match status" value="1"/>
</dbReference>
<dbReference type="InterPro" id="IPR010071">
    <property type="entry name" value="AA_adenyl_dom"/>
</dbReference>
<dbReference type="NCBIfam" id="TIGR01733">
    <property type="entry name" value="AA-adenyl-dom"/>
    <property type="match status" value="1"/>
</dbReference>
<evidence type="ECO:0000313" key="9">
    <source>
        <dbReference type="EMBL" id="QDX95377.1"/>
    </source>
</evidence>
<comment type="similarity">
    <text evidence="2">Belongs to the ATP-dependent AMP-binding enzyme family.</text>
</comment>
<keyword evidence="4" id="KW-0597">Phosphoprotein</keyword>
<dbReference type="Gene3D" id="1.10.287.490">
    <property type="entry name" value="Helix hairpin bin"/>
    <property type="match status" value="1"/>
</dbReference>
<dbReference type="GO" id="GO:0016874">
    <property type="term" value="F:ligase activity"/>
    <property type="evidence" value="ECO:0007669"/>
    <property type="project" value="UniProtKB-KW"/>
</dbReference>
<accession>A0A518VEH1</accession>
<dbReference type="Pfam" id="PF00975">
    <property type="entry name" value="Thioesterase"/>
    <property type="match status" value="1"/>
</dbReference>
<keyword evidence="10" id="KW-1185">Reference proteome</keyword>
<dbReference type="Gene3D" id="3.40.50.1820">
    <property type="entry name" value="alpha/beta hydrolase"/>
    <property type="match status" value="1"/>
</dbReference>
<dbReference type="Gene3D" id="1.10.1200.10">
    <property type="entry name" value="ACP-like"/>
    <property type="match status" value="1"/>
</dbReference>
<dbReference type="Pfam" id="PF00501">
    <property type="entry name" value="AMP-binding"/>
    <property type="match status" value="1"/>
</dbReference>
<dbReference type="SUPFAM" id="SSF53474">
    <property type="entry name" value="alpha/beta-Hydrolases"/>
    <property type="match status" value="1"/>
</dbReference>
<dbReference type="SMART" id="SM00824">
    <property type="entry name" value="PKS_TE"/>
    <property type="match status" value="1"/>
</dbReference>
<keyword evidence="7" id="KW-0511">Multifunctional enzyme</keyword>
<keyword evidence="6" id="KW-0045">Antibiotic biosynthesis</keyword>
<dbReference type="Gene3D" id="3.30.300.30">
    <property type="match status" value="1"/>
</dbReference>
<dbReference type="Pfam" id="PF00550">
    <property type="entry name" value="PP-binding"/>
    <property type="match status" value="1"/>
</dbReference>
<dbReference type="InterPro" id="IPR025110">
    <property type="entry name" value="AMP-bd_C"/>
</dbReference>
<dbReference type="GO" id="GO:0031177">
    <property type="term" value="F:phosphopantetheine binding"/>
    <property type="evidence" value="ECO:0007669"/>
    <property type="project" value="TreeGrafter"/>
</dbReference>
<dbReference type="FunFam" id="3.40.50.980:FF:000002">
    <property type="entry name" value="Enterobactin synthetase component F"/>
    <property type="match status" value="1"/>
</dbReference>
<dbReference type="GO" id="GO:0043041">
    <property type="term" value="P:amino acid activation for nonribosomal peptide biosynthetic process"/>
    <property type="evidence" value="ECO:0007669"/>
    <property type="project" value="TreeGrafter"/>
</dbReference>
<feature type="domain" description="Carrier" evidence="8">
    <location>
        <begin position="776"/>
        <end position="851"/>
    </location>
</feature>
<dbReference type="SUPFAM" id="SSF56801">
    <property type="entry name" value="Acetyl-CoA synthetase-like"/>
    <property type="match status" value="1"/>
</dbReference>
<dbReference type="GO" id="GO:0005829">
    <property type="term" value="C:cytosol"/>
    <property type="evidence" value="ECO:0007669"/>
    <property type="project" value="TreeGrafter"/>
</dbReference>
<dbReference type="Gene3D" id="2.30.38.10">
    <property type="entry name" value="Luciferase, Domain 3"/>
    <property type="match status" value="1"/>
</dbReference>
<dbReference type="GO" id="GO:0044550">
    <property type="term" value="P:secondary metabolite biosynthetic process"/>
    <property type="evidence" value="ECO:0007669"/>
    <property type="project" value="UniProtKB-ARBA"/>
</dbReference>
<dbReference type="PROSITE" id="PS50075">
    <property type="entry name" value="CARRIER"/>
    <property type="match status" value="1"/>
</dbReference>
<dbReference type="Gene3D" id="3.30.559.30">
    <property type="entry name" value="Nonribosomal peptide synthetase, condensation domain"/>
    <property type="match status" value="1"/>
</dbReference>
<dbReference type="FunFam" id="3.40.50.12780:FF:000012">
    <property type="entry name" value="Non-ribosomal peptide synthetase"/>
    <property type="match status" value="1"/>
</dbReference>
<dbReference type="PROSITE" id="PS00455">
    <property type="entry name" value="AMP_BINDING"/>
    <property type="match status" value="1"/>
</dbReference>
<evidence type="ECO:0000259" key="8">
    <source>
        <dbReference type="PROSITE" id="PS50075"/>
    </source>
</evidence>
<dbReference type="EMBL" id="CP033464">
    <property type="protein sequence ID" value="QDX95377.1"/>
    <property type="molecule type" value="Genomic_DNA"/>
</dbReference>
<dbReference type="FunFam" id="1.10.1200.10:FF:000005">
    <property type="entry name" value="Nonribosomal peptide synthetase 1"/>
    <property type="match status" value="1"/>
</dbReference>
<name>A0A518VEH1_BRELA</name>
<evidence type="ECO:0000256" key="7">
    <source>
        <dbReference type="ARBA" id="ARBA00023268"/>
    </source>
</evidence>
<dbReference type="InterPro" id="IPR020845">
    <property type="entry name" value="AMP-binding_CS"/>
</dbReference>
<dbReference type="InterPro" id="IPR001031">
    <property type="entry name" value="Thioesterase"/>
</dbReference>
<dbReference type="Gene3D" id="3.40.50.980">
    <property type="match status" value="2"/>
</dbReference>
<evidence type="ECO:0000256" key="1">
    <source>
        <dbReference type="ARBA" id="ARBA00001957"/>
    </source>
</evidence>
<dbReference type="InterPro" id="IPR009081">
    <property type="entry name" value="PP-bd_ACP"/>
</dbReference>
<evidence type="ECO:0000256" key="4">
    <source>
        <dbReference type="ARBA" id="ARBA00022553"/>
    </source>
</evidence>
<comment type="cofactor">
    <cofactor evidence="1">
        <name>pantetheine 4'-phosphate</name>
        <dbReference type="ChEBI" id="CHEBI:47942"/>
    </cofactor>
</comment>
<keyword evidence="5" id="KW-0436">Ligase</keyword>